<keyword evidence="3" id="KW-1185">Reference proteome</keyword>
<feature type="transmembrane region" description="Helical" evidence="1">
    <location>
        <begin position="24"/>
        <end position="44"/>
    </location>
</feature>
<evidence type="ECO:0000313" key="2">
    <source>
        <dbReference type="EMBL" id="GJE76434.1"/>
    </source>
</evidence>
<gene>
    <name evidence="2" type="ORF">BGCPKDLD_3026</name>
</gene>
<keyword evidence="1" id="KW-0812">Transmembrane</keyword>
<proteinExistence type="predicted"/>
<organism evidence="2 3">
    <name type="scientific">Methylorubrum suomiense</name>
    <dbReference type="NCBI Taxonomy" id="144191"/>
    <lineage>
        <taxon>Bacteria</taxon>
        <taxon>Pseudomonadati</taxon>
        <taxon>Pseudomonadota</taxon>
        <taxon>Alphaproteobacteria</taxon>
        <taxon>Hyphomicrobiales</taxon>
        <taxon>Methylobacteriaceae</taxon>
        <taxon>Methylorubrum</taxon>
    </lineage>
</organism>
<feature type="transmembrane region" description="Helical" evidence="1">
    <location>
        <begin position="79"/>
        <end position="97"/>
    </location>
</feature>
<evidence type="ECO:0008006" key="4">
    <source>
        <dbReference type="Google" id="ProtNLM"/>
    </source>
</evidence>
<comment type="caution">
    <text evidence="2">The sequence shown here is derived from an EMBL/GenBank/DDBJ whole genome shotgun (WGS) entry which is preliminary data.</text>
</comment>
<dbReference type="EMBL" id="BPRE01000008">
    <property type="protein sequence ID" value="GJE76434.1"/>
    <property type="molecule type" value="Genomic_DNA"/>
</dbReference>
<dbReference type="InterPro" id="IPR021257">
    <property type="entry name" value="DUF2809"/>
</dbReference>
<protein>
    <recommendedName>
        <fullName evidence="4">DUF2809 domain-containing protein</fullName>
    </recommendedName>
</protein>
<evidence type="ECO:0000256" key="1">
    <source>
        <dbReference type="SAM" id="Phobius"/>
    </source>
</evidence>
<sequence length="136" mass="14181">MIPGVPDPLTQAPAMVDAGTRRPVLILSVAAVIASGIAVRYLPLGLPTGVVKYAGSTLWGAMVYGLLAVVRPSAAVRRLALIPLAVSAAVEFFRLVHTPWLDAFRLPLAGQLLLGRVFSLWNLLAYAVGIAVAGGV</sequence>
<name>A0ABQ4UYJ1_9HYPH</name>
<accession>A0ABQ4UYJ1</accession>
<dbReference type="Pfam" id="PF10990">
    <property type="entry name" value="DUF2809"/>
    <property type="match status" value="1"/>
</dbReference>
<evidence type="ECO:0000313" key="3">
    <source>
        <dbReference type="Proteomes" id="UP001055093"/>
    </source>
</evidence>
<keyword evidence="1" id="KW-1133">Transmembrane helix</keyword>
<feature type="transmembrane region" description="Helical" evidence="1">
    <location>
        <begin position="50"/>
        <end position="70"/>
    </location>
</feature>
<reference evidence="2" key="2">
    <citation type="submission" date="2021-08" db="EMBL/GenBank/DDBJ databases">
        <authorList>
            <person name="Tani A."/>
            <person name="Ola A."/>
            <person name="Ogura Y."/>
            <person name="Katsura K."/>
            <person name="Hayashi T."/>
        </authorList>
    </citation>
    <scope>NUCLEOTIDE SEQUENCE</scope>
    <source>
        <strain evidence="2">DSM 14458</strain>
    </source>
</reference>
<keyword evidence="1" id="KW-0472">Membrane</keyword>
<feature type="transmembrane region" description="Helical" evidence="1">
    <location>
        <begin position="117"/>
        <end position="135"/>
    </location>
</feature>
<reference evidence="2" key="1">
    <citation type="journal article" date="2021" name="Front. Microbiol.">
        <title>Comprehensive Comparative Genomics and Phenotyping of Methylobacterium Species.</title>
        <authorList>
            <person name="Alessa O."/>
            <person name="Ogura Y."/>
            <person name="Fujitani Y."/>
            <person name="Takami H."/>
            <person name="Hayashi T."/>
            <person name="Sahin N."/>
            <person name="Tani A."/>
        </authorList>
    </citation>
    <scope>NUCLEOTIDE SEQUENCE</scope>
    <source>
        <strain evidence="2">DSM 14458</strain>
    </source>
</reference>
<dbReference type="Proteomes" id="UP001055093">
    <property type="component" value="Unassembled WGS sequence"/>
</dbReference>